<dbReference type="Proteomes" id="UP000675881">
    <property type="component" value="Chromosome 11"/>
</dbReference>
<evidence type="ECO:0000313" key="3">
    <source>
        <dbReference type="Proteomes" id="UP000675881"/>
    </source>
</evidence>
<evidence type="ECO:0000256" key="1">
    <source>
        <dbReference type="SAM" id="MobiDB-lite"/>
    </source>
</evidence>
<evidence type="ECO:0000313" key="2">
    <source>
        <dbReference type="EMBL" id="CAF2804496.1"/>
    </source>
</evidence>
<dbReference type="EMBL" id="HG994590">
    <property type="protein sequence ID" value="CAF2804496.1"/>
    <property type="molecule type" value="Genomic_DNA"/>
</dbReference>
<keyword evidence="3" id="KW-1185">Reference proteome</keyword>
<accession>A0A7R8H148</accession>
<protein>
    <submittedName>
        <fullName evidence="2">(salmon louse) hypothetical protein</fullName>
    </submittedName>
</protein>
<proteinExistence type="predicted"/>
<feature type="compositionally biased region" description="Basic and acidic residues" evidence="1">
    <location>
        <begin position="95"/>
        <end position="104"/>
    </location>
</feature>
<name>A0A7R8H148_LEPSM</name>
<reference evidence="2" key="1">
    <citation type="submission" date="2021-02" db="EMBL/GenBank/DDBJ databases">
        <authorList>
            <person name="Bekaert M."/>
        </authorList>
    </citation>
    <scope>NUCLEOTIDE SEQUENCE</scope>
    <source>
        <strain evidence="2">IoA-00</strain>
    </source>
</reference>
<sequence>MEGKPANLPAYAPLDNNIFTMEYPNETRQCSNCFHFGQIKRECNNCKMSTKYYKGWFGLRMRRQKKDGSKLLLAEDSEAINVGENMLEGNSFDISKNDGTREDIVASEDEDSGEINNSEKIKESEVMAVEKKGDLVQRV</sequence>
<gene>
    <name evidence="2" type="ORF">LSAA_3214</name>
</gene>
<organism evidence="2 3">
    <name type="scientific">Lepeophtheirus salmonis</name>
    <name type="common">Salmon louse</name>
    <name type="synonym">Caligus salmonis</name>
    <dbReference type="NCBI Taxonomy" id="72036"/>
    <lineage>
        <taxon>Eukaryota</taxon>
        <taxon>Metazoa</taxon>
        <taxon>Ecdysozoa</taxon>
        <taxon>Arthropoda</taxon>
        <taxon>Crustacea</taxon>
        <taxon>Multicrustacea</taxon>
        <taxon>Hexanauplia</taxon>
        <taxon>Copepoda</taxon>
        <taxon>Siphonostomatoida</taxon>
        <taxon>Caligidae</taxon>
        <taxon>Lepeophtheirus</taxon>
    </lineage>
</organism>
<dbReference type="AlphaFoldDB" id="A0A7R8H148"/>
<feature type="region of interest" description="Disordered" evidence="1">
    <location>
        <begin position="91"/>
        <end position="121"/>
    </location>
</feature>